<protein>
    <submittedName>
        <fullName evidence="1">Uncharacterized protein</fullName>
    </submittedName>
</protein>
<name>A0ABV9W9F3_9ACTN</name>
<comment type="caution">
    <text evidence="1">The sequence shown here is derived from an EMBL/GenBank/DDBJ whole genome shotgun (WGS) entry which is preliminary data.</text>
</comment>
<evidence type="ECO:0000313" key="2">
    <source>
        <dbReference type="Proteomes" id="UP001595912"/>
    </source>
</evidence>
<sequence length="56" mass="5808">MHDGAQQQLVALAVHLQKAETPAGSDEARAALATCRTASARRAARARSTAPGRGPR</sequence>
<keyword evidence="2" id="KW-1185">Reference proteome</keyword>
<dbReference type="EMBL" id="JBHSIU010000059">
    <property type="protein sequence ID" value="MFC5004208.1"/>
    <property type="molecule type" value="Genomic_DNA"/>
</dbReference>
<evidence type="ECO:0000313" key="1">
    <source>
        <dbReference type="EMBL" id="MFC5004208.1"/>
    </source>
</evidence>
<dbReference type="RefSeq" id="WP_380124065.1">
    <property type="nucleotide sequence ID" value="NZ_JBHSIU010000059.1"/>
</dbReference>
<reference evidence="2" key="1">
    <citation type="journal article" date="2019" name="Int. J. Syst. Evol. Microbiol.">
        <title>The Global Catalogue of Microorganisms (GCM) 10K type strain sequencing project: providing services to taxonomists for standard genome sequencing and annotation.</title>
        <authorList>
            <consortium name="The Broad Institute Genomics Platform"/>
            <consortium name="The Broad Institute Genome Sequencing Center for Infectious Disease"/>
            <person name="Wu L."/>
            <person name="Ma J."/>
        </authorList>
    </citation>
    <scope>NUCLEOTIDE SEQUENCE [LARGE SCALE GENOMIC DNA]</scope>
    <source>
        <strain evidence="2">CGMCC 4.7152</strain>
    </source>
</reference>
<accession>A0ABV9W9F3</accession>
<proteinExistence type="predicted"/>
<gene>
    <name evidence="1" type="ORF">ACFPIJ_41090</name>
</gene>
<organism evidence="1 2">
    <name type="scientific">Dactylosporangium cerinum</name>
    <dbReference type="NCBI Taxonomy" id="1434730"/>
    <lineage>
        <taxon>Bacteria</taxon>
        <taxon>Bacillati</taxon>
        <taxon>Actinomycetota</taxon>
        <taxon>Actinomycetes</taxon>
        <taxon>Micromonosporales</taxon>
        <taxon>Micromonosporaceae</taxon>
        <taxon>Dactylosporangium</taxon>
    </lineage>
</organism>
<dbReference type="Proteomes" id="UP001595912">
    <property type="component" value="Unassembled WGS sequence"/>
</dbReference>